<dbReference type="EC" id="3.1.3.1" evidence="1"/>
<feature type="binding site" evidence="3">
    <location>
        <position position="455"/>
    </location>
    <ligand>
        <name>Zn(2+)</name>
        <dbReference type="ChEBI" id="CHEBI:29105"/>
        <label>2</label>
    </ligand>
</feature>
<feature type="signal peptide" evidence="5">
    <location>
        <begin position="1"/>
        <end position="19"/>
    </location>
</feature>
<gene>
    <name evidence="6" type="ORF">BCR37DRAFT_400209</name>
</gene>
<keyword evidence="3" id="KW-0862">Zinc</keyword>
<feature type="binding site" evidence="3">
    <location>
        <position position="450"/>
    </location>
    <ligand>
        <name>Mg(2+)</name>
        <dbReference type="ChEBI" id="CHEBI:18420"/>
    </ligand>
</feature>
<dbReference type="AlphaFoldDB" id="A0A1Y2F432"/>
<dbReference type="InterPro" id="IPR001952">
    <property type="entry name" value="Alkaline_phosphatase"/>
</dbReference>
<name>A0A1Y2F432_PROLT</name>
<dbReference type="Pfam" id="PF00245">
    <property type="entry name" value="Alk_phosphatase"/>
    <property type="match status" value="1"/>
</dbReference>
<feature type="binding site" evidence="3">
    <location>
        <position position="176"/>
    </location>
    <ligand>
        <name>Zn(2+)</name>
        <dbReference type="ChEBI" id="CHEBI:29105"/>
        <label>2</label>
    </ligand>
</feature>
<feature type="chain" id="PRO_5013028239" description="alkaline phosphatase" evidence="5">
    <location>
        <begin position="20"/>
        <end position="667"/>
    </location>
</feature>
<dbReference type="EMBL" id="MCFI01000017">
    <property type="protein sequence ID" value="ORY78622.1"/>
    <property type="molecule type" value="Genomic_DNA"/>
</dbReference>
<keyword evidence="3" id="KW-0460">Magnesium</keyword>
<dbReference type="CDD" id="cd16012">
    <property type="entry name" value="ALP"/>
    <property type="match status" value="1"/>
</dbReference>
<feature type="active site" description="Phosphoserine intermediate" evidence="2">
    <location>
        <position position="233"/>
    </location>
</feature>
<feature type="binding site" evidence="3">
    <location>
        <position position="500"/>
    </location>
    <ligand>
        <name>Zn(2+)</name>
        <dbReference type="ChEBI" id="CHEBI:29105"/>
        <label>2</label>
    </ligand>
</feature>
<protein>
    <recommendedName>
        <fullName evidence="1">alkaline phosphatase</fullName>
        <ecNumber evidence="1">3.1.3.1</ecNumber>
    </recommendedName>
</protein>
<dbReference type="PANTHER" id="PTHR11596:SF72">
    <property type="entry name" value="ALKALINE PHOSPHATASE"/>
    <property type="match status" value="1"/>
</dbReference>
<dbReference type="STRING" id="56484.A0A1Y2F432"/>
<keyword evidence="7" id="KW-1185">Reference proteome</keyword>
<feature type="binding site" evidence="3">
    <location>
        <position position="292"/>
    </location>
    <ligand>
        <name>Mg(2+)</name>
        <dbReference type="ChEBI" id="CHEBI:18420"/>
    </ligand>
</feature>
<feature type="binding site" evidence="3">
    <location>
        <position position="459"/>
    </location>
    <ligand>
        <name>Zn(2+)</name>
        <dbReference type="ChEBI" id="CHEBI:29105"/>
        <label>2</label>
    </ligand>
</feature>
<evidence type="ECO:0000256" key="2">
    <source>
        <dbReference type="PIRSR" id="PIRSR601952-1"/>
    </source>
</evidence>
<dbReference type="SUPFAM" id="SSF53649">
    <property type="entry name" value="Alkaline phosphatase-like"/>
    <property type="match status" value="1"/>
</dbReference>
<comment type="similarity">
    <text evidence="4">Belongs to the alkaline phosphatase family.</text>
</comment>
<dbReference type="GO" id="GO:0046872">
    <property type="term" value="F:metal ion binding"/>
    <property type="evidence" value="ECO:0007669"/>
    <property type="project" value="UniProtKB-KW"/>
</dbReference>
<evidence type="ECO:0000256" key="3">
    <source>
        <dbReference type="PIRSR" id="PIRSR601952-2"/>
    </source>
</evidence>
<evidence type="ECO:0000256" key="4">
    <source>
        <dbReference type="RuleBase" id="RU003946"/>
    </source>
</evidence>
<dbReference type="PANTHER" id="PTHR11596">
    <property type="entry name" value="ALKALINE PHOSPHATASE"/>
    <property type="match status" value="1"/>
</dbReference>
<reference evidence="6 7" key="1">
    <citation type="submission" date="2016-07" db="EMBL/GenBank/DDBJ databases">
        <title>Pervasive Adenine N6-methylation of Active Genes in Fungi.</title>
        <authorList>
            <consortium name="DOE Joint Genome Institute"/>
            <person name="Mondo S.J."/>
            <person name="Dannebaum R.O."/>
            <person name="Kuo R.C."/>
            <person name="Labutti K."/>
            <person name="Haridas S."/>
            <person name="Kuo A."/>
            <person name="Salamov A."/>
            <person name="Ahrendt S.R."/>
            <person name="Lipzen A."/>
            <person name="Sullivan W."/>
            <person name="Andreopoulos W.B."/>
            <person name="Clum A."/>
            <person name="Lindquist E."/>
            <person name="Daum C."/>
            <person name="Ramamoorthy G.K."/>
            <person name="Gryganskyi A."/>
            <person name="Culley D."/>
            <person name="Magnuson J.K."/>
            <person name="James T.Y."/>
            <person name="O'Malley M.A."/>
            <person name="Stajich J.E."/>
            <person name="Spatafora J.W."/>
            <person name="Visel A."/>
            <person name="Grigoriev I.V."/>
        </authorList>
    </citation>
    <scope>NUCLEOTIDE SEQUENCE [LARGE SCALE GENOMIC DNA]</scope>
    <source>
        <strain evidence="6 7">12-1054</strain>
    </source>
</reference>
<comment type="caution">
    <text evidence="6">The sequence shown here is derived from an EMBL/GenBank/DDBJ whole genome shotgun (WGS) entry which is preliminary data.</text>
</comment>
<dbReference type="GO" id="GO:0004035">
    <property type="term" value="F:alkaline phosphatase activity"/>
    <property type="evidence" value="ECO:0007669"/>
    <property type="project" value="UniProtKB-EC"/>
</dbReference>
<organism evidence="6 7">
    <name type="scientific">Protomyces lactucae-debilis</name>
    <dbReference type="NCBI Taxonomy" id="2754530"/>
    <lineage>
        <taxon>Eukaryota</taxon>
        <taxon>Fungi</taxon>
        <taxon>Dikarya</taxon>
        <taxon>Ascomycota</taxon>
        <taxon>Taphrinomycotina</taxon>
        <taxon>Taphrinomycetes</taxon>
        <taxon>Taphrinales</taxon>
        <taxon>Protomycetaceae</taxon>
        <taxon>Protomyces</taxon>
    </lineage>
</organism>
<sequence length="667" mass="71553">MVLLSSAVALATLAGLSTAQTFQRLGGCPTLGCIFPPDRAEFLPGVAFDVRIEVHAPQNGSEAFNGGRPDTNFTLAIGKVGQTPVPVQQFFNIKQNATLERWSFSWFEDLFAQQNKSASLVNVAARAYRYVSIAEPGQYQAVLTYYNGTKTVANWSVLPKMKPKKRAKNVILFIGDGMTTNMITAARLIAFKSINGKYEQSADGTYASPMAMDGFTHLGHQMTHSLDSFITDSANSATAMYTGHKSTVNALGVYRDSSPDSLDDPKVESIAELFKRKRGGQVGIVSTAFLADATPAALTAHTKDRGDYQSVIESMLYGANVNGSWFNYSSPDVIFGGGAENFMIGGSVSNASFYSQFQRAGYSILYNQTSLATASNTSKTLGVFSKSNMAKWLDRNVYTSNLRGMNSSPNNKTGDALDQPGLANMTAKAIDILHARDEANGKKGFFLMSEAASIDKAMHALDYDRALGELLELDNSITVAIAKLKKLGILEDTLIITTADHGHGFDVWGSVDTKWLNAQPNDANGQRLKRQAIGTYEQSGLSQYLSAGPGAAPGFPSQWDPRYTLAQGVVAHPDVREDYSVTKNVTGVGLRTPARGAPANGSVSGFVAADKPNGILINGTLPISQPQGVHSLTDVPVFASGPGSELFGGVYQNTALFKRIAWSLELV</sequence>
<comment type="cofactor">
    <cofactor evidence="3">
        <name>Zn(2+)</name>
        <dbReference type="ChEBI" id="CHEBI:29105"/>
    </cofactor>
    <text evidence="3">Binds 2 Zn(2+) ions.</text>
</comment>
<keyword evidence="3" id="KW-0479">Metal-binding</keyword>
<evidence type="ECO:0000256" key="5">
    <source>
        <dbReference type="SAM" id="SignalP"/>
    </source>
</evidence>
<evidence type="ECO:0000313" key="7">
    <source>
        <dbReference type="Proteomes" id="UP000193685"/>
    </source>
</evidence>
<dbReference type="Proteomes" id="UP000193685">
    <property type="component" value="Unassembled WGS sequence"/>
</dbReference>
<feature type="binding site" evidence="3">
    <location>
        <position position="501"/>
    </location>
    <ligand>
        <name>Zn(2+)</name>
        <dbReference type="ChEBI" id="CHEBI:29105"/>
        <label>2</label>
    </ligand>
</feature>
<proteinExistence type="inferred from homology"/>
<keyword evidence="5" id="KW-0732">Signal</keyword>
<evidence type="ECO:0000313" key="6">
    <source>
        <dbReference type="EMBL" id="ORY78622.1"/>
    </source>
</evidence>
<accession>A0A1Y2F432</accession>
<dbReference type="OMA" id="GSADTEY"/>
<dbReference type="GeneID" id="63788396"/>
<dbReference type="OrthoDB" id="5818554at2759"/>
<feature type="binding site" evidence="3">
    <location>
        <position position="630"/>
    </location>
    <ligand>
        <name>Zn(2+)</name>
        <dbReference type="ChEBI" id="CHEBI:29105"/>
        <label>2</label>
    </ligand>
</feature>
<dbReference type="PRINTS" id="PR00113">
    <property type="entry name" value="ALKPHPHTASE"/>
</dbReference>
<dbReference type="SMART" id="SM00098">
    <property type="entry name" value="alkPPc"/>
    <property type="match status" value="1"/>
</dbReference>
<dbReference type="Gene3D" id="3.40.720.10">
    <property type="entry name" value="Alkaline Phosphatase, subunit A"/>
    <property type="match status" value="1"/>
</dbReference>
<dbReference type="InterPro" id="IPR017850">
    <property type="entry name" value="Alkaline_phosphatase_core_sf"/>
</dbReference>
<comment type="cofactor">
    <cofactor evidence="3">
        <name>Mg(2+)</name>
        <dbReference type="ChEBI" id="CHEBI:18420"/>
    </cofactor>
    <text evidence="3">Binds 1 Mg(2+) ion.</text>
</comment>
<feature type="binding site" evidence="3">
    <location>
        <position position="294"/>
    </location>
    <ligand>
        <name>Mg(2+)</name>
        <dbReference type="ChEBI" id="CHEBI:18420"/>
    </ligand>
</feature>
<dbReference type="RefSeq" id="XP_040723503.1">
    <property type="nucleotide sequence ID" value="XM_040871797.1"/>
</dbReference>
<feature type="binding site" evidence="3">
    <location>
        <position position="176"/>
    </location>
    <ligand>
        <name>Mg(2+)</name>
        <dbReference type="ChEBI" id="CHEBI:18420"/>
    </ligand>
</feature>
<evidence type="ECO:0000256" key="1">
    <source>
        <dbReference type="ARBA" id="ARBA00012647"/>
    </source>
</evidence>